<dbReference type="InterPro" id="IPR048444">
    <property type="entry name" value="DNMK"/>
</dbReference>
<dbReference type="Proteomes" id="UP000078292">
    <property type="component" value="Unassembled WGS sequence"/>
</dbReference>
<dbReference type="SUPFAM" id="SSF52540">
    <property type="entry name" value="P-loop containing nucleoside triphosphate hydrolases"/>
    <property type="match status" value="1"/>
</dbReference>
<proteinExistence type="predicted"/>
<reference evidence="1 2" key="1">
    <citation type="submission" date="2016-04" db="EMBL/GenBank/DDBJ databases">
        <title>First whole genome shotgun sequence of the bacterium Enteractinococcus sp. strain UASWS1574.</title>
        <authorList>
            <person name="Crovadore J."/>
            <person name="Chablais R."/>
            <person name="Lefort F."/>
        </authorList>
    </citation>
    <scope>NUCLEOTIDE SEQUENCE [LARGE SCALE GENOMIC DNA]</scope>
    <source>
        <strain evidence="1 2">UASWS1574</strain>
    </source>
</reference>
<evidence type="ECO:0008006" key="3">
    <source>
        <dbReference type="Google" id="ProtNLM"/>
    </source>
</evidence>
<organism evidence="1 2">
    <name type="scientific">Enteractinococcus helveticum</name>
    <dbReference type="NCBI Taxonomy" id="1837282"/>
    <lineage>
        <taxon>Bacteria</taxon>
        <taxon>Bacillati</taxon>
        <taxon>Actinomycetota</taxon>
        <taxon>Actinomycetes</taxon>
        <taxon>Micrococcales</taxon>
        <taxon>Micrococcaceae</taxon>
    </lineage>
</organism>
<protein>
    <recommendedName>
        <fullName evidence="3">Deoxynucleoside monophosphate kinase</fullName>
    </recommendedName>
</protein>
<dbReference type="AlphaFoldDB" id="A0A1B7M2P1"/>
<evidence type="ECO:0000313" key="2">
    <source>
        <dbReference type="Proteomes" id="UP000078292"/>
    </source>
</evidence>
<comment type="caution">
    <text evidence="1">The sequence shown here is derived from an EMBL/GenBank/DDBJ whole genome shotgun (WGS) entry which is preliminary data.</text>
</comment>
<dbReference type="InterPro" id="IPR023191">
    <property type="entry name" value="DNMP_kinase_N"/>
</dbReference>
<dbReference type="Pfam" id="PF21448">
    <property type="entry name" value="DNMK"/>
    <property type="match status" value="1"/>
</dbReference>
<dbReference type="RefSeq" id="WP_052499960.1">
    <property type="nucleotide sequence ID" value="NZ_LXEY01000008.1"/>
</dbReference>
<dbReference type="Gene3D" id="1.10.238.70">
    <property type="match status" value="1"/>
</dbReference>
<accession>A0A1B7M2P1</accession>
<dbReference type="EMBL" id="LXEY01000008">
    <property type="protein sequence ID" value="OAV62841.1"/>
    <property type="molecule type" value="Genomic_DNA"/>
</dbReference>
<keyword evidence="2" id="KW-1185">Reference proteome</keyword>
<dbReference type="Gene3D" id="3.40.50.300">
    <property type="entry name" value="P-loop containing nucleotide triphosphate hydrolases"/>
    <property type="match status" value="1"/>
</dbReference>
<evidence type="ECO:0000313" key="1">
    <source>
        <dbReference type="EMBL" id="OAV62841.1"/>
    </source>
</evidence>
<dbReference type="InterPro" id="IPR027417">
    <property type="entry name" value="P-loop_NTPase"/>
</dbReference>
<sequence length="247" mass="27277">MAQLIGLTGLKRSGKDATAYRLTSRHGYVRIAFAEPVKGILADLNPYVDPPSQSHRGPQMYEEIGVLEQRLVTTFRNRAVMPMPSSKVAMAIRCLDPLMAGDQRLKDVLNAVDGDWDRLKEGSEDTSEQVVAEIRRLQQMLGTEVARNMVSPTIWVDTAMQCTAALGRANVPVVISDVRFDNEAQAIRDAAGVVVEIHRPNLLHHTVDGHASERGVESQLIDHTIVNDGALEDLHREVDQLIDRVSA</sequence>
<gene>
    <name evidence="1" type="ORF">A6F49_04865</name>
</gene>
<dbReference type="OrthoDB" id="877829at2"/>
<name>A0A1B7M2P1_9MICC</name>
<dbReference type="STRING" id="1837282.A6F49_04865"/>